<evidence type="ECO:0000256" key="6">
    <source>
        <dbReference type="ARBA" id="ARBA00023204"/>
    </source>
</evidence>
<sequence length="756" mass="86438">MSYEEKEGGSSRRDRPEFPADAPYDLQIDEERRKMTENLLELLRYVTGWTNTPPDTLLRPERRESFGLDSPKIVPSTSIASSSLERLSASSSQPDSTPSLVGLPTLSSLSPDSFSPEEVAALVDKILTNNLLTQTESRNFCKILSRSFDHSAQLDRLMGISPGKIPPLIENNSKVSTEVLSYILKFEKDRINTIIGVLMTMDFSVQCADLIRKVYKMVPDLPVEPLIIYIRHLFQVCQDSSKPYLQIRLVRITAMLVATLLKDKVIKTEELYADINMFCLQFASNHATSKVMPDAENERENMDGSVFLKFLRELNEDERFTLLSTPSSAFFIFRMLPDYAQTIVLKLIWHSNIFNGSLTESSGIIQKHLSILQQCEIIEKKHNKIEVQPHFREAYLKASVLGAFGCSGLRIVPEGDEKKAKKDINKNSTERWELVLRYLTMPLDQNLTNISTTTRQLFDAAGFTASSDGSPELTSSGFQFLLLSPVQQMWTYVIEYLKLEKARERKVVAVLDLLIRIILCADSRGDSEMGYRPFHFEETWSERQNELILHLRELGLLYIRKRKDGHFFLTPLLSNLTIPSDDTDTSMKRREGCLVLETNFRLYAYTSSNLQLSIISIFAEILYRFPNMSAAILTRESVRKALQVGITAKQIIIFLRMNSHANVVTKNGPLHCVPITVAEQIQLWEEERRRLKFQDAVLYSGFDSAREYEGVKQYAEENEILLHSNEAHNQMVAVVSEEGHEKVKEWWKASKHTFNQ</sequence>
<dbReference type="InterPro" id="IPR040662">
    <property type="entry name" value="Tfb2_C"/>
</dbReference>
<evidence type="ECO:0000256" key="2">
    <source>
        <dbReference type="ARBA" id="ARBA00007132"/>
    </source>
</evidence>
<proteinExistence type="inferred from homology"/>
<dbReference type="Pfam" id="PF18307">
    <property type="entry name" value="Tfb2_C"/>
    <property type="match status" value="1"/>
</dbReference>
<dbReference type="PANTHER" id="PTHR13152:SF0">
    <property type="entry name" value="GENERAL TRANSCRIPTION FACTOR IIH SUBUNIT 4"/>
    <property type="match status" value="1"/>
</dbReference>
<reference evidence="12" key="1">
    <citation type="submission" date="2024-02" db="UniProtKB">
        <authorList>
            <consortium name="WormBaseParasite"/>
        </authorList>
    </citation>
    <scope>IDENTIFICATION</scope>
</reference>
<keyword evidence="5 8" id="KW-0804">Transcription</keyword>
<feature type="compositionally biased region" description="Basic and acidic residues" evidence="9">
    <location>
        <begin position="1"/>
        <end position="18"/>
    </location>
</feature>
<evidence type="ECO:0000313" key="12">
    <source>
        <dbReference type="WBParaSite" id="MBELARI_LOCUS7886"/>
    </source>
</evidence>
<dbReference type="GO" id="GO:0000439">
    <property type="term" value="C:transcription factor TFIIH core complex"/>
    <property type="evidence" value="ECO:0007669"/>
    <property type="project" value="InterPro"/>
</dbReference>
<keyword evidence="11" id="KW-1185">Reference proteome</keyword>
<organism evidence="11 12">
    <name type="scientific">Mesorhabditis belari</name>
    <dbReference type="NCBI Taxonomy" id="2138241"/>
    <lineage>
        <taxon>Eukaryota</taxon>
        <taxon>Metazoa</taxon>
        <taxon>Ecdysozoa</taxon>
        <taxon>Nematoda</taxon>
        <taxon>Chromadorea</taxon>
        <taxon>Rhabditida</taxon>
        <taxon>Rhabditina</taxon>
        <taxon>Rhabditomorpha</taxon>
        <taxon>Rhabditoidea</taxon>
        <taxon>Rhabditidae</taxon>
        <taxon>Mesorhabditinae</taxon>
        <taxon>Mesorhabditis</taxon>
    </lineage>
</organism>
<dbReference type="WBParaSite" id="MBELARI_LOCUS7886">
    <property type="protein sequence ID" value="MBELARI_LOCUS7886"/>
    <property type="gene ID" value="MBELARI_LOCUS7886"/>
</dbReference>
<name>A0AAF3FLV5_9BILA</name>
<dbReference type="Pfam" id="PF10155">
    <property type="entry name" value="CNOT11"/>
    <property type="match status" value="1"/>
</dbReference>
<dbReference type="GO" id="GO:0030014">
    <property type="term" value="C:CCR4-NOT complex"/>
    <property type="evidence" value="ECO:0007669"/>
    <property type="project" value="InterPro"/>
</dbReference>
<dbReference type="GO" id="GO:0003690">
    <property type="term" value="F:double-stranded DNA binding"/>
    <property type="evidence" value="ECO:0007669"/>
    <property type="project" value="TreeGrafter"/>
</dbReference>
<feature type="region of interest" description="Disordered" evidence="9">
    <location>
        <begin position="1"/>
        <end position="31"/>
    </location>
</feature>
<dbReference type="GO" id="GO:0001671">
    <property type="term" value="F:ATPase activator activity"/>
    <property type="evidence" value="ECO:0007669"/>
    <property type="project" value="InterPro"/>
</dbReference>
<feature type="compositionally biased region" description="Low complexity" evidence="9">
    <location>
        <begin position="84"/>
        <end position="99"/>
    </location>
</feature>
<dbReference type="Gene3D" id="3.30.70.2610">
    <property type="match status" value="1"/>
</dbReference>
<feature type="domain" description="Transcription factor Tfb2 C-terminal" evidence="10">
    <location>
        <begin position="679"/>
        <end position="748"/>
    </location>
</feature>
<dbReference type="InterPro" id="IPR019312">
    <property type="entry name" value="CNOT11"/>
</dbReference>
<dbReference type="PANTHER" id="PTHR13152">
    <property type="entry name" value="TFIIH, POLYPEPTIDE 4"/>
    <property type="match status" value="1"/>
</dbReference>
<evidence type="ECO:0000256" key="7">
    <source>
        <dbReference type="ARBA" id="ARBA00023242"/>
    </source>
</evidence>
<dbReference type="Proteomes" id="UP000887575">
    <property type="component" value="Unassembled WGS sequence"/>
</dbReference>
<evidence type="ECO:0000256" key="1">
    <source>
        <dbReference type="ARBA" id="ARBA00004123"/>
    </source>
</evidence>
<evidence type="ECO:0000256" key="5">
    <source>
        <dbReference type="ARBA" id="ARBA00023163"/>
    </source>
</evidence>
<keyword evidence="7 8" id="KW-0539">Nucleus</keyword>
<protein>
    <recommendedName>
        <fullName evidence="8">General transcription factor IIH subunit 4</fullName>
    </recommendedName>
</protein>
<dbReference type="Pfam" id="PF03849">
    <property type="entry name" value="Tfb2"/>
    <property type="match status" value="1"/>
</dbReference>
<dbReference type="AlphaFoldDB" id="A0AAF3FLV5"/>
<comment type="similarity">
    <text evidence="2 8">Belongs to the TFB2 family.</text>
</comment>
<dbReference type="GO" id="GO:0006289">
    <property type="term" value="P:nucleotide-excision repair"/>
    <property type="evidence" value="ECO:0007669"/>
    <property type="project" value="InterPro"/>
</dbReference>
<keyword evidence="6 8" id="KW-0234">DNA repair</keyword>
<accession>A0AAF3FLV5</accession>
<keyword evidence="3 8" id="KW-0227">DNA damage</keyword>
<dbReference type="GO" id="GO:0005675">
    <property type="term" value="C:transcription factor TFIIH holo complex"/>
    <property type="evidence" value="ECO:0007669"/>
    <property type="project" value="TreeGrafter"/>
</dbReference>
<evidence type="ECO:0000256" key="8">
    <source>
        <dbReference type="RuleBase" id="RU364024"/>
    </source>
</evidence>
<dbReference type="InterPro" id="IPR004598">
    <property type="entry name" value="TFIIH_p52/Tfb2"/>
</dbReference>
<evidence type="ECO:0000256" key="3">
    <source>
        <dbReference type="ARBA" id="ARBA00022763"/>
    </source>
</evidence>
<evidence type="ECO:0000256" key="4">
    <source>
        <dbReference type="ARBA" id="ARBA00023015"/>
    </source>
</evidence>
<comment type="subcellular location">
    <subcellularLocation>
        <location evidence="1 8">Nucleus</location>
    </subcellularLocation>
</comment>
<keyword evidence="4 8" id="KW-0805">Transcription regulation</keyword>
<evidence type="ECO:0000259" key="10">
    <source>
        <dbReference type="Pfam" id="PF18307"/>
    </source>
</evidence>
<comment type="function">
    <text evidence="8">Component of the general transcription and DNA repair factor IIH (TFIIH) core complex which is involved in general and transcription-coupled nucleotide excision repair (NER) of damaged DNA.</text>
</comment>
<evidence type="ECO:0000313" key="11">
    <source>
        <dbReference type="Proteomes" id="UP000887575"/>
    </source>
</evidence>
<evidence type="ECO:0000256" key="9">
    <source>
        <dbReference type="SAM" id="MobiDB-lite"/>
    </source>
</evidence>
<feature type="region of interest" description="Disordered" evidence="9">
    <location>
        <begin position="84"/>
        <end position="104"/>
    </location>
</feature>